<organism evidence="2 3">
    <name type="scientific">Thalassospira lohafexi</name>
    <dbReference type="NCBI Taxonomy" id="744227"/>
    <lineage>
        <taxon>Bacteria</taxon>
        <taxon>Pseudomonadati</taxon>
        <taxon>Pseudomonadota</taxon>
        <taxon>Alphaproteobacteria</taxon>
        <taxon>Rhodospirillales</taxon>
        <taxon>Thalassospiraceae</taxon>
        <taxon>Thalassospira</taxon>
    </lineage>
</organism>
<keyword evidence="3" id="KW-1185">Reference proteome</keyword>
<evidence type="ECO:0000256" key="1">
    <source>
        <dbReference type="SAM" id="MobiDB-lite"/>
    </source>
</evidence>
<name>A0A2N3L6L3_9PROT</name>
<reference evidence="2 3" key="1">
    <citation type="submission" date="2017-09" db="EMBL/GenBank/DDBJ databases">
        <title>Biodiversity and function of Thalassospira species in the particle-attached aromatic-hydrocarbon-degrading consortia from the surface seawater of the China South Sea.</title>
        <authorList>
            <person name="Dong C."/>
            <person name="Lai Q."/>
            <person name="Shao Z."/>
        </authorList>
    </citation>
    <scope>NUCLEOTIDE SEQUENCE [LARGE SCALE GENOMIC DNA]</scope>
    <source>
        <strain evidence="2 3">139Z-12</strain>
    </source>
</reference>
<evidence type="ECO:0000313" key="3">
    <source>
        <dbReference type="Proteomes" id="UP000233332"/>
    </source>
</evidence>
<proteinExistence type="predicted"/>
<dbReference type="AlphaFoldDB" id="A0A2N3L6L3"/>
<dbReference type="EMBL" id="NXGX01000004">
    <property type="protein sequence ID" value="PKR58412.1"/>
    <property type="molecule type" value="Genomic_DNA"/>
</dbReference>
<evidence type="ECO:0000313" key="2">
    <source>
        <dbReference type="EMBL" id="PKR58412.1"/>
    </source>
</evidence>
<feature type="region of interest" description="Disordered" evidence="1">
    <location>
        <begin position="18"/>
        <end position="39"/>
    </location>
</feature>
<sequence>MGGFSSIVPMAASALQTGQQISANQARQQSAVAQTEAQRKADLEAIAASKAERDVARAEELRVRQAQIRARQGASGLLTGGSGSASAVLAGYEKAALSDAALDDAEATRKRNQINQRADWREKSLLRSAQDDTVARLSAWFARRDGWGG</sequence>
<dbReference type="RefSeq" id="WP_101302310.1">
    <property type="nucleotide sequence ID" value="NZ_NXGX01000004.1"/>
</dbReference>
<comment type="caution">
    <text evidence="2">The sequence shown here is derived from an EMBL/GenBank/DDBJ whole genome shotgun (WGS) entry which is preliminary data.</text>
</comment>
<dbReference type="Proteomes" id="UP000233332">
    <property type="component" value="Unassembled WGS sequence"/>
</dbReference>
<gene>
    <name evidence="2" type="ORF">COO92_11790</name>
</gene>
<accession>A0A2N3L6L3</accession>
<protein>
    <submittedName>
        <fullName evidence="2">Uncharacterized protein</fullName>
    </submittedName>
</protein>
<feature type="compositionally biased region" description="Polar residues" evidence="1">
    <location>
        <begin position="18"/>
        <end position="36"/>
    </location>
</feature>